<evidence type="ECO:0000256" key="2">
    <source>
        <dbReference type="ARBA" id="ARBA00010330"/>
    </source>
</evidence>
<evidence type="ECO:0000313" key="14">
    <source>
        <dbReference type="Proteomes" id="UP000326396"/>
    </source>
</evidence>
<evidence type="ECO:0000259" key="12">
    <source>
        <dbReference type="PROSITE" id="PS51017"/>
    </source>
</evidence>
<evidence type="ECO:0000256" key="6">
    <source>
        <dbReference type="ARBA" id="ARBA00023163"/>
    </source>
</evidence>
<dbReference type="Gene3D" id="3.40.50.2300">
    <property type="match status" value="1"/>
</dbReference>
<keyword evidence="14" id="KW-1185">Reference proteome</keyword>
<keyword evidence="6" id="KW-0804">Transcription</keyword>
<name>A0A5N6LHN5_9ASTR</name>
<reference evidence="13 14" key="1">
    <citation type="submission" date="2019-05" db="EMBL/GenBank/DDBJ databases">
        <title>Mikania micrantha, genome provides insights into the molecular mechanism of rapid growth.</title>
        <authorList>
            <person name="Liu B."/>
        </authorList>
    </citation>
    <scope>NUCLEOTIDE SEQUENCE [LARGE SCALE GENOMIC DNA]</scope>
    <source>
        <strain evidence="13">NLD-2019</strain>
        <tissue evidence="13">Leaf</tissue>
    </source>
</reference>
<evidence type="ECO:0008006" key="15">
    <source>
        <dbReference type="Google" id="ProtNLM"/>
    </source>
</evidence>
<sequence>MGRAFLYRSLKRLDTLMWLPCAAYHLAFKRSHLDDQYQGGSSNGFLKVNNHVKAEYHRNVIEFAGNGPGSQADDEPRTSKIDENGQEGFQRAVQGNATAQGPQKQPQGSLVHWERFLHLLKQPMEYKPGRFWKLSNHIDIVLTEVVMPFLSGIGLLCKIMSHKTRKNVPVIMMSSHDSMGLVFKCLSKGAVDFLVKPIRKNELKNLWQHVWRRCQSSSGSGSESGTQAQKSVNSKSNLRCSNSVRKDRDDNESIDGGSDDGSGTQSSWTKQGVEPESPEASPCDQLTEHPDSTCGLVTRPRRDFSDQEEQPSKGSKMSDPHMENGEINGQEDPKKTMDANITVIDDFREVVASEPGLKRPRSTENEGRKLQNGCNILRHSVLSAFTRYNTNSIAVKGTPGTVGSCSQLDNRTSILKNEYNHDAHSDGYIIYQGSSEQVIPRKADATTPSDVLHQELHIQHIHHHHHVHHYHNIATDQPLLSKHDDFGLSKLAADAPHCGSSNIKGRPIEGNLENKSINRSGSGSKHGSNVPNGVNLEVTNVESNVGVAGKSGSGDVSGGGIDHHKSAQREVALTKFRQKREVRCFRKKVRYQNRKKLAEQRQRVRGQFVKGTNHDSSTNADDG</sequence>
<evidence type="ECO:0000256" key="7">
    <source>
        <dbReference type="ARBA" id="ARBA00023242"/>
    </source>
</evidence>
<organism evidence="13 14">
    <name type="scientific">Mikania micrantha</name>
    <name type="common">bitter vine</name>
    <dbReference type="NCBI Taxonomy" id="192012"/>
    <lineage>
        <taxon>Eukaryota</taxon>
        <taxon>Viridiplantae</taxon>
        <taxon>Streptophyta</taxon>
        <taxon>Embryophyta</taxon>
        <taxon>Tracheophyta</taxon>
        <taxon>Spermatophyta</taxon>
        <taxon>Magnoliopsida</taxon>
        <taxon>eudicotyledons</taxon>
        <taxon>Gunneridae</taxon>
        <taxon>Pentapetalae</taxon>
        <taxon>asterids</taxon>
        <taxon>campanulids</taxon>
        <taxon>Asterales</taxon>
        <taxon>Asteraceae</taxon>
        <taxon>Asteroideae</taxon>
        <taxon>Heliantheae alliance</taxon>
        <taxon>Eupatorieae</taxon>
        <taxon>Mikania</taxon>
    </lineage>
</organism>
<proteinExistence type="inferred from homology"/>
<dbReference type="InterPro" id="IPR045279">
    <property type="entry name" value="ARR-like"/>
</dbReference>
<dbReference type="PROSITE" id="PS51017">
    <property type="entry name" value="CCT"/>
    <property type="match status" value="1"/>
</dbReference>
<dbReference type="PANTHER" id="PTHR43874:SF125">
    <property type="entry name" value="TWO-COMPONENT RESPONSE REGULATOR-LIKE APRR7"/>
    <property type="match status" value="1"/>
</dbReference>
<evidence type="ECO:0000313" key="13">
    <source>
        <dbReference type="EMBL" id="KAD1469145.1"/>
    </source>
</evidence>
<dbReference type="OrthoDB" id="60033at2759"/>
<dbReference type="GO" id="GO:0009736">
    <property type="term" value="P:cytokinin-activated signaling pathway"/>
    <property type="evidence" value="ECO:0007669"/>
    <property type="project" value="InterPro"/>
</dbReference>
<dbReference type="GO" id="GO:0048511">
    <property type="term" value="P:rhythmic process"/>
    <property type="evidence" value="ECO:0007669"/>
    <property type="project" value="UniProtKB-KW"/>
</dbReference>
<dbReference type="EMBL" id="SZYD01000742">
    <property type="protein sequence ID" value="KAD1469145.1"/>
    <property type="molecule type" value="Genomic_DNA"/>
</dbReference>
<feature type="region of interest" description="Disordered" evidence="10">
    <location>
        <begin position="499"/>
        <end position="532"/>
    </location>
</feature>
<evidence type="ECO:0000256" key="5">
    <source>
        <dbReference type="ARBA" id="ARBA00023108"/>
    </source>
</evidence>
<dbReference type="SUPFAM" id="SSF52172">
    <property type="entry name" value="CheY-like"/>
    <property type="match status" value="1"/>
</dbReference>
<feature type="compositionally biased region" description="Low complexity" evidence="10">
    <location>
        <begin position="216"/>
        <end position="225"/>
    </location>
</feature>
<evidence type="ECO:0000256" key="8">
    <source>
        <dbReference type="PROSITE-ProRule" id="PRU00169"/>
    </source>
</evidence>
<dbReference type="GO" id="GO:0000160">
    <property type="term" value="P:phosphorelay signal transduction system"/>
    <property type="evidence" value="ECO:0007669"/>
    <property type="project" value="UniProtKB-KW"/>
</dbReference>
<dbReference type="InterPro" id="IPR001789">
    <property type="entry name" value="Sig_transdc_resp-reg_receiver"/>
</dbReference>
<protein>
    <recommendedName>
        <fullName evidence="15">CCT domain-containing protein</fullName>
    </recommendedName>
</protein>
<evidence type="ECO:0000256" key="9">
    <source>
        <dbReference type="PROSITE-ProRule" id="PRU00357"/>
    </source>
</evidence>
<evidence type="ECO:0000259" key="11">
    <source>
        <dbReference type="PROSITE" id="PS50110"/>
    </source>
</evidence>
<accession>A0A5N6LHN5</accession>
<dbReference type="PANTHER" id="PTHR43874">
    <property type="entry name" value="TWO-COMPONENT RESPONSE REGULATOR"/>
    <property type="match status" value="1"/>
</dbReference>
<dbReference type="PROSITE" id="PS50110">
    <property type="entry name" value="RESPONSE_REGULATORY"/>
    <property type="match status" value="1"/>
</dbReference>
<evidence type="ECO:0000256" key="10">
    <source>
        <dbReference type="SAM" id="MobiDB-lite"/>
    </source>
</evidence>
<keyword evidence="4" id="KW-0805">Transcription regulation</keyword>
<feature type="compositionally biased region" description="Polar residues" evidence="10">
    <location>
        <begin position="513"/>
        <end position="532"/>
    </location>
</feature>
<dbReference type="GO" id="GO:0005634">
    <property type="term" value="C:nucleus"/>
    <property type="evidence" value="ECO:0007669"/>
    <property type="project" value="UniProtKB-SubCell"/>
</dbReference>
<feature type="compositionally biased region" description="Polar residues" evidence="10">
    <location>
        <begin position="614"/>
        <end position="623"/>
    </location>
</feature>
<evidence type="ECO:0000256" key="4">
    <source>
        <dbReference type="ARBA" id="ARBA00023015"/>
    </source>
</evidence>
<feature type="region of interest" description="Disordered" evidence="10">
    <location>
        <begin position="596"/>
        <end position="623"/>
    </location>
</feature>
<evidence type="ECO:0000256" key="3">
    <source>
        <dbReference type="ARBA" id="ARBA00023012"/>
    </source>
</evidence>
<feature type="compositionally biased region" description="Polar residues" evidence="10">
    <location>
        <begin position="226"/>
        <end position="243"/>
    </location>
</feature>
<keyword evidence="7 9" id="KW-0539">Nucleus</keyword>
<dbReference type="Pfam" id="PF06203">
    <property type="entry name" value="CCT"/>
    <property type="match status" value="1"/>
</dbReference>
<feature type="region of interest" description="Disordered" evidence="10">
    <location>
        <begin position="216"/>
        <end position="336"/>
    </location>
</feature>
<dbReference type="SMART" id="SM00448">
    <property type="entry name" value="REC"/>
    <property type="match status" value="1"/>
</dbReference>
<dbReference type="InterPro" id="IPR011006">
    <property type="entry name" value="CheY-like_superfamily"/>
</dbReference>
<dbReference type="AlphaFoldDB" id="A0A5N6LHN5"/>
<comment type="similarity">
    <text evidence="2">Belongs to the ARR-like family.</text>
</comment>
<keyword evidence="3" id="KW-0902">Two-component regulatory system</keyword>
<gene>
    <name evidence="13" type="ORF">E3N88_42784</name>
</gene>
<feature type="domain" description="Response regulatory" evidence="11">
    <location>
        <begin position="50"/>
        <end position="211"/>
    </location>
</feature>
<dbReference type="Pfam" id="PF00072">
    <property type="entry name" value="Response_reg"/>
    <property type="match status" value="1"/>
</dbReference>
<comment type="caution">
    <text evidence="13">The sequence shown here is derived from an EMBL/GenBank/DDBJ whole genome shotgun (WGS) entry which is preliminary data.</text>
</comment>
<comment type="subcellular location">
    <subcellularLocation>
        <location evidence="1 9">Nucleus</location>
    </subcellularLocation>
</comment>
<comment type="caution">
    <text evidence="8">Lacks conserved residue(s) required for the propagation of feature annotation.</text>
</comment>
<dbReference type="InterPro" id="IPR010402">
    <property type="entry name" value="CCT_domain"/>
</dbReference>
<dbReference type="Proteomes" id="UP000326396">
    <property type="component" value="Unassembled WGS sequence"/>
</dbReference>
<keyword evidence="5" id="KW-0090">Biological rhythms</keyword>
<feature type="domain" description="CCT" evidence="12">
    <location>
        <begin position="569"/>
        <end position="611"/>
    </location>
</feature>
<evidence type="ECO:0000256" key="1">
    <source>
        <dbReference type="ARBA" id="ARBA00004123"/>
    </source>
</evidence>